<keyword evidence="2" id="KW-1185">Reference proteome</keyword>
<gene>
    <name evidence="1" type="ORF">M5D96_012117</name>
</gene>
<accession>A0A9P9YDU0</accession>
<organism evidence="1 2">
    <name type="scientific">Drosophila gunungcola</name>
    <name type="common">fruit fly</name>
    <dbReference type="NCBI Taxonomy" id="103775"/>
    <lineage>
        <taxon>Eukaryota</taxon>
        <taxon>Metazoa</taxon>
        <taxon>Ecdysozoa</taxon>
        <taxon>Arthropoda</taxon>
        <taxon>Hexapoda</taxon>
        <taxon>Insecta</taxon>
        <taxon>Pterygota</taxon>
        <taxon>Neoptera</taxon>
        <taxon>Endopterygota</taxon>
        <taxon>Diptera</taxon>
        <taxon>Brachycera</taxon>
        <taxon>Muscomorpha</taxon>
        <taxon>Ephydroidea</taxon>
        <taxon>Drosophilidae</taxon>
        <taxon>Drosophila</taxon>
        <taxon>Sophophora</taxon>
    </lineage>
</organism>
<protein>
    <submittedName>
        <fullName evidence="1">Uncharacterized protein</fullName>
    </submittedName>
</protein>
<feature type="non-terminal residue" evidence="1">
    <location>
        <position position="70"/>
    </location>
</feature>
<reference evidence="1" key="1">
    <citation type="journal article" date="2023" name="Genome Biol. Evol.">
        <title>Long-read-based Genome Assembly of Drosophila gunungcola Reveals Fewer Chemosensory Genes in Flower-breeding Species.</title>
        <authorList>
            <person name="Negi A."/>
            <person name="Liao B.Y."/>
            <person name="Yeh S.D."/>
        </authorList>
    </citation>
    <scope>NUCLEOTIDE SEQUENCE</scope>
    <source>
        <strain evidence="1">Sukarami</strain>
    </source>
</reference>
<dbReference type="Proteomes" id="UP001059596">
    <property type="component" value="Unassembled WGS sequence"/>
</dbReference>
<sequence length="70" mass="7481">MVPSRCVLFVRVRSPPIYRSTLLPLPYEGPMSSVVPLIHGVSALPGSKVRCLPFDLVALDSSGILASFAV</sequence>
<dbReference type="EMBL" id="JAMKOV010000049">
    <property type="protein sequence ID" value="KAI8035103.1"/>
    <property type="molecule type" value="Genomic_DNA"/>
</dbReference>
<dbReference type="AlphaFoldDB" id="A0A9P9YDU0"/>
<evidence type="ECO:0000313" key="1">
    <source>
        <dbReference type="EMBL" id="KAI8035103.1"/>
    </source>
</evidence>
<comment type="caution">
    <text evidence="1">The sequence shown here is derived from an EMBL/GenBank/DDBJ whole genome shotgun (WGS) entry which is preliminary data.</text>
</comment>
<evidence type="ECO:0000313" key="2">
    <source>
        <dbReference type="Proteomes" id="UP001059596"/>
    </source>
</evidence>
<name>A0A9P9YDU0_9MUSC</name>
<proteinExistence type="predicted"/>